<protein>
    <recommendedName>
        <fullName evidence="2">Complex 1 LYR protein domain-containing protein</fullName>
    </recommendedName>
</protein>
<feature type="domain" description="Complex 1 LYR protein" evidence="2">
    <location>
        <begin position="80"/>
        <end position="137"/>
    </location>
</feature>
<name>A0A177VI85_9BASI</name>
<sequence length="182" mass="20669">MTSTSTMRLSSSSFLPRFSTLISGPRFLNVHPRLASTSSAEQPTPTPTPAPAPAPAPAREQAEEQGHPKPKRPYSQLQRNVFALYRKAYRLIRTKPEDTQYHFLLYLRHAFKHPSQGGAVGRRDFSAIEHLLRRGERMVEQVFGDVGVRDVHLPGYVIEEVQREQARRASEKEEEAQGKPKR</sequence>
<dbReference type="Pfam" id="PF05347">
    <property type="entry name" value="Complex1_LYR"/>
    <property type="match status" value="1"/>
</dbReference>
<proteinExistence type="predicted"/>
<feature type="region of interest" description="Disordered" evidence="1">
    <location>
        <begin position="32"/>
        <end position="75"/>
    </location>
</feature>
<dbReference type="InterPro" id="IPR008011">
    <property type="entry name" value="Complex1_LYR_dom"/>
</dbReference>
<evidence type="ECO:0000313" key="4">
    <source>
        <dbReference type="Proteomes" id="UP000077671"/>
    </source>
</evidence>
<dbReference type="Proteomes" id="UP000077671">
    <property type="component" value="Unassembled WGS sequence"/>
</dbReference>
<feature type="compositionally biased region" description="Pro residues" evidence="1">
    <location>
        <begin position="44"/>
        <end position="56"/>
    </location>
</feature>
<reference evidence="3" key="1">
    <citation type="submission" date="2016-04" db="EMBL/GenBank/DDBJ databases">
        <authorList>
            <person name="Nguyen H.D."/>
            <person name="Kesanakurti P."/>
            <person name="Cullis J."/>
            <person name="Levesque C.A."/>
            <person name="Hambleton S."/>
        </authorList>
    </citation>
    <scope>NUCLEOTIDE SEQUENCE</scope>
    <source>
        <strain evidence="3">DAOMC 238032</strain>
    </source>
</reference>
<organism evidence="3 4">
    <name type="scientific">Tilletia caries</name>
    <name type="common">wheat bunt fungus</name>
    <dbReference type="NCBI Taxonomy" id="13290"/>
    <lineage>
        <taxon>Eukaryota</taxon>
        <taxon>Fungi</taxon>
        <taxon>Dikarya</taxon>
        <taxon>Basidiomycota</taxon>
        <taxon>Ustilaginomycotina</taxon>
        <taxon>Exobasidiomycetes</taxon>
        <taxon>Tilletiales</taxon>
        <taxon>Tilletiaceae</taxon>
        <taxon>Tilletia</taxon>
    </lineage>
</organism>
<comment type="caution">
    <text evidence="3">The sequence shown here is derived from an EMBL/GenBank/DDBJ whole genome shotgun (WGS) entry which is preliminary data.</text>
</comment>
<accession>A0A177VI85</accession>
<gene>
    <name evidence="3" type="ORF">A4X03_0g937</name>
</gene>
<evidence type="ECO:0000259" key="2">
    <source>
        <dbReference type="Pfam" id="PF05347"/>
    </source>
</evidence>
<feature type="region of interest" description="Disordered" evidence="1">
    <location>
        <begin position="162"/>
        <end position="182"/>
    </location>
</feature>
<dbReference type="EMBL" id="LWDD02000066">
    <property type="protein sequence ID" value="KAE8264458.1"/>
    <property type="molecule type" value="Genomic_DNA"/>
</dbReference>
<reference evidence="3" key="2">
    <citation type="journal article" date="2019" name="IMA Fungus">
        <title>Genome sequencing and comparison of five Tilletia species to identify candidate genes for the detection of regulated species infecting wheat.</title>
        <authorList>
            <person name="Nguyen H.D.T."/>
            <person name="Sultana T."/>
            <person name="Kesanakurti P."/>
            <person name="Hambleton S."/>
        </authorList>
    </citation>
    <scope>NUCLEOTIDE SEQUENCE</scope>
    <source>
        <strain evidence="3">DAOMC 238032</strain>
    </source>
</reference>
<evidence type="ECO:0000256" key="1">
    <source>
        <dbReference type="SAM" id="MobiDB-lite"/>
    </source>
</evidence>
<dbReference type="AlphaFoldDB" id="A0A177VI85"/>
<evidence type="ECO:0000313" key="3">
    <source>
        <dbReference type="EMBL" id="KAE8264458.1"/>
    </source>
</evidence>